<gene>
    <name evidence="9" type="ORF">HCZ30_13065</name>
</gene>
<feature type="transmembrane region" description="Helical" evidence="6">
    <location>
        <begin position="271"/>
        <end position="293"/>
    </location>
</feature>
<organism evidence="9 10">
    <name type="scientific">Marivivens donghaensis</name>
    <dbReference type="NCBI Taxonomy" id="1699413"/>
    <lineage>
        <taxon>Bacteria</taxon>
        <taxon>Pseudomonadati</taxon>
        <taxon>Pseudomonadota</taxon>
        <taxon>Alphaproteobacteria</taxon>
        <taxon>Rhodobacterales</taxon>
        <taxon>Paracoccaceae</taxon>
        <taxon>Marivivens group</taxon>
        <taxon>Marivivens</taxon>
    </lineage>
</organism>
<name>A0ABX0VZ40_9RHOB</name>
<evidence type="ECO:0000256" key="5">
    <source>
        <dbReference type="ARBA" id="ARBA00023136"/>
    </source>
</evidence>
<feature type="transmembrane region" description="Helical" evidence="6">
    <location>
        <begin position="400"/>
        <end position="424"/>
    </location>
</feature>
<evidence type="ECO:0000313" key="10">
    <source>
        <dbReference type="Proteomes" id="UP000709466"/>
    </source>
</evidence>
<dbReference type="NCBIfam" id="TIGR00360">
    <property type="entry name" value="ComEC_N-term"/>
    <property type="match status" value="1"/>
</dbReference>
<evidence type="ECO:0000256" key="3">
    <source>
        <dbReference type="ARBA" id="ARBA00022692"/>
    </source>
</evidence>
<feature type="domain" description="ComEC/Rec2-related protein" evidence="7">
    <location>
        <begin position="209"/>
        <end position="481"/>
    </location>
</feature>
<dbReference type="InterPro" id="IPR004477">
    <property type="entry name" value="ComEC_N"/>
</dbReference>
<dbReference type="EMBL" id="JAATOP010000009">
    <property type="protein sequence ID" value="NIY73358.1"/>
    <property type="molecule type" value="Genomic_DNA"/>
</dbReference>
<dbReference type="PANTHER" id="PTHR30619:SF7">
    <property type="entry name" value="BETA-LACTAMASE DOMAIN PROTEIN"/>
    <property type="match status" value="1"/>
</dbReference>
<feature type="transmembrane region" description="Helical" evidence="6">
    <location>
        <begin position="431"/>
        <end position="454"/>
    </location>
</feature>
<evidence type="ECO:0000259" key="8">
    <source>
        <dbReference type="Pfam" id="PF13567"/>
    </source>
</evidence>
<dbReference type="Proteomes" id="UP000709466">
    <property type="component" value="Unassembled WGS sequence"/>
</dbReference>
<protein>
    <submittedName>
        <fullName evidence="9">ComEC family competence protein</fullName>
    </submittedName>
</protein>
<comment type="subcellular location">
    <subcellularLocation>
        <location evidence="1">Cell membrane</location>
        <topology evidence="1">Multi-pass membrane protein</topology>
    </subcellularLocation>
</comment>
<feature type="transmembrane region" description="Helical" evidence="6">
    <location>
        <begin position="43"/>
        <end position="62"/>
    </location>
</feature>
<dbReference type="PANTHER" id="PTHR30619">
    <property type="entry name" value="DNA INTERNALIZATION/COMPETENCE PROTEIN COMEC/REC2"/>
    <property type="match status" value="1"/>
</dbReference>
<dbReference type="InterPro" id="IPR052159">
    <property type="entry name" value="Competence_DNA_uptake"/>
</dbReference>
<evidence type="ECO:0000313" key="9">
    <source>
        <dbReference type="EMBL" id="NIY73358.1"/>
    </source>
</evidence>
<feature type="transmembrane region" description="Helical" evidence="6">
    <location>
        <begin position="460"/>
        <end position="481"/>
    </location>
</feature>
<keyword evidence="2" id="KW-1003">Cell membrane</keyword>
<reference evidence="9 10" key="1">
    <citation type="submission" date="2020-03" db="EMBL/GenBank/DDBJ databases">
        <title>Bacterial isolates of synthetic phycosphere.</title>
        <authorList>
            <person name="Fu H."/>
            <person name="Moran M.A."/>
        </authorList>
    </citation>
    <scope>NUCLEOTIDE SEQUENCE [LARGE SCALE GENOMIC DNA]</scope>
    <source>
        <strain evidence="9 10">HF1</strain>
    </source>
</reference>
<evidence type="ECO:0000256" key="2">
    <source>
        <dbReference type="ARBA" id="ARBA00022475"/>
    </source>
</evidence>
<evidence type="ECO:0000259" key="7">
    <source>
        <dbReference type="Pfam" id="PF03772"/>
    </source>
</evidence>
<evidence type="ECO:0000256" key="1">
    <source>
        <dbReference type="ARBA" id="ARBA00004651"/>
    </source>
</evidence>
<dbReference type="Pfam" id="PF13567">
    <property type="entry name" value="DUF4131"/>
    <property type="match status" value="1"/>
</dbReference>
<feature type="domain" description="DUF4131" evidence="8">
    <location>
        <begin position="20"/>
        <end position="170"/>
    </location>
</feature>
<sequence length="653" mass="69186">MGCGVVWYFGLPREPSVAEWSWLLGAALLAWVLGLVLSGWRPLWFMVALAISGALLAGVEANRFAAPQLTFRYYGPIVGRIVQIDQSQSGAVRLTLDQVVLERMGSDRTPERVRVSLHGDQHWMVPEIGLRVGLTGHLSPPSGPVEPGGYDFQRSAWFDRLGAVGYTRTPAVVIALPDRSHPVAAFRHHLSEVIRAHMPDRTGGFAAAIITGDRSTLDETAVDALRATNLAHLLAISGLHMGLLTGLVFGGARLLFALFPLVALRWPTRKIAAVLAIAAGAGYLVVSGASVATQRAFVMVTVMFIAVLLDRRAISIRSVAVAATLILIAAPQEVMGPGFQMSFAATVALVAGFQAMRGRFPRAPKLLRPLVGVIASSALAGLATAPFSAAHFNQISHYGLIANVLSVPMMGAVVMPSAIAALVLAPLGLEWIGFALMDFGLGWILTVAETVASWPEPVTFIVSPARTTLGLMTVGGLWFAIARGHFRLVGLAPIALSAVLWSQTERPDILISDTGGLVGVMTAEGRALNKPKGDGFSAENWLQNDGDGAAQAVAAGRIVANSTILGISGKRSLEALQGCDGARYLVTNQPDAGKRPCETFDLNRLRKSGSVAIYENGRVETARQITGERLWNGGAAPLTFSSFGSNRQGGPEP</sequence>
<accession>A0ABX0VZ40</accession>
<feature type="transmembrane region" description="Helical" evidence="6">
    <location>
        <begin position="233"/>
        <end position="259"/>
    </location>
</feature>
<feature type="transmembrane region" description="Helical" evidence="6">
    <location>
        <begin position="314"/>
        <end position="332"/>
    </location>
</feature>
<keyword evidence="3 6" id="KW-0812">Transmembrane</keyword>
<keyword evidence="4 6" id="KW-1133">Transmembrane helix</keyword>
<dbReference type="InterPro" id="IPR025405">
    <property type="entry name" value="DUF4131"/>
</dbReference>
<evidence type="ECO:0000256" key="4">
    <source>
        <dbReference type="ARBA" id="ARBA00022989"/>
    </source>
</evidence>
<keyword evidence="10" id="KW-1185">Reference proteome</keyword>
<dbReference type="Pfam" id="PF03772">
    <property type="entry name" value="Competence"/>
    <property type="match status" value="1"/>
</dbReference>
<feature type="transmembrane region" description="Helical" evidence="6">
    <location>
        <begin position="20"/>
        <end position="37"/>
    </location>
</feature>
<evidence type="ECO:0000256" key="6">
    <source>
        <dbReference type="SAM" id="Phobius"/>
    </source>
</evidence>
<feature type="transmembrane region" description="Helical" evidence="6">
    <location>
        <begin position="367"/>
        <end position="388"/>
    </location>
</feature>
<comment type="caution">
    <text evidence="9">The sequence shown here is derived from an EMBL/GenBank/DDBJ whole genome shotgun (WGS) entry which is preliminary data.</text>
</comment>
<proteinExistence type="predicted"/>
<keyword evidence="5 6" id="KW-0472">Membrane</keyword>